<dbReference type="GO" id="GO:0048638">
    <property type="term" value="P:regulation of developmental growth"/>
    <property type="evidence" value="ECO:0007669"/>
    <property type="project" value="UniProtKB-ARBA"/>
</dbReference>
<dbReference type="PROSITE" id="PS01186">
    <property type="entry name" value="EGF_2"/>
    <property type="match status" value="42"/>
</dbReference>
<protein>
    <submittedName>
        <fullName evidence="26">Fibrillin-1-like</fullName>
    </submittedName>
</protein>
<dbReference type="Pfam" id="PF12661">
    <property type="entry name" value="hEGF"/>
    <property type="match status" value="12"/>
</dbReference>
<evidence type="ECO:0000259" key="22">
    <source>
        <dbReference type="PROSITE" id="PS50923"/>
    </source>
</evidence>
<dbReference type="FunFam" id="2.10.25.10:FF:000327">
    <property type="entry name" value="neurogenic locus notch homolog protein 4"/>
    <property type="match status" value="2"/>
</dbReference>
<evidence type="ECO:0000256" key="15">
    <source>
        <dbReference type="ARBA" id="ARBA00023157"/>
    </source>
</evidence>
<dbReference type="FunFam" id="2.10.25.10:FF:000061">
    <property type="entry name" value="Delta-like protein"/>
    <property type="match status" value="1"/>
</dbReference>
<evidence type="ECO:0000256" key="18">
    <source>
        <dbReference type="PROSITE-ProRule" id="PRU00302"/>
    </source>
</evidence>
<dbReference type="SMART" id="SM01411">
    <property type="entry name" value="Ephrin_rec_like"/>
    <property type="match status" value="3"/>
</dbReference>
<feature type="domain" description="EGF-like" evidence="19">
    <location>
        <begin position="2682"/>
        <end position="2719"/>
    </location>
</feature>
<dbReference type="GO" id="GO:0080090">
    <property type="term" value="P:regulation of primary metabolic process"/>
    <property type="evidence" value="ECO:0007669"/>
    <property type="project" value="UniProtKB-ARBA"/>
</dbReference>
<dbReference type="InterPro" id="IPR000742">
    <property type="entry name" value="EGF"/>
</dbReference>
<dbReference type="GO" id="GO:0005509">
    <property type="term" value="F:calcium ion binding"/>
    <property type="evidence" value="ECO:0007669"/>
    <property type="project" value="InterPro"/>
</dbReference>
<dbReference type="GO" id="GO:0035282">
    <property type="term" value="P:segmentation"/>
    <property type="evidence" value="ECO:0007669"/>
    <property type="project" value="UniProtKB-ARBA"/>
</dbReference>
<dbReference type="GO" id="GO:0048592">
    <property type="term" value="P:eye morphogenesis"/>
    <property type="evidence" value="ECO:0007669"/>
    <property type="project" value="UniProtKB-ARBA"/>
</dbReference>
<dbReference type="FunFam" id="2.10.25.10:FF:000006">
    <property type="entry name" value="Versican core protein-like isoform 1"/>
    <property type="match status" value="2"/>
</dbReference>
<dbReference type="GO" id="GO:0060255">
    <property type="term" value="P:regulation of macromolecule metabolic process"/>
    <property type="evidence" value="ECO:0007669"/>
    <property type="project" value="UniProtKB-ARBA"/>
</dbReference>
<feature type="domain" description="EGF-like" evidence="19">
    <location>
        <begin position="2274"/>
        <end position="2310"/>
    </location>
</feature>
<evidence type="ECO:0000259" key="24">
    <source>
        <dbReference type="PROSITE" id="PS51828"/>
    </source>
</evidence>
<keyword evidence="11" id="KW-0677">Repeat</keyword>
<feature type="disulfide bond" evidence="17">
    <location>
        <begin position="2110"/>
        <end position="2119"/>
    </location>
</feature>
<feature type="disulfide bond" evidence="17">
    <location>
        <begin position="1958"/>
        <end position="1967"/>
    </location>
</feature>
<feature type="domain" description="EGF-like" evidence="19">
    <location>
        <begin position="2084"/>
        <end position="2120"/>
    </location>
</feature>
<feature type="disulfide bond" evidence="17">
    <location>
        <begin position="893"/>
        <end position="902"/>
    </location>
</feature>
<dbReference type="PROSITE" id="PS51233">
    <property type="entry name" value="VWFD"/>
    <property type="match status" value="1"/>
</dbReference>
<evidence type="ECO:0000256" key="14">
    <source>
        <dbReference type="ARBA" id="ARBA00023136"/>
    </source>
</evidence>
<dbReference type="GO" id="GO:0042063">
    <property type="term" value="P:gliogenesis"/>
    <property type="evidence" value="ECO:0007669"/>
    <property type="project" value="UniProtKB-ARBA"/>
</dbReference>
<feature type="domain" description="EGF-like" evidence="19">
    <location>
        <begin position="1628"/>
        <end position="1664"/>
    </location>
</feature>
<feature type="disulfide bond" evidence="17">
    <location>
        <begin position="2379"/>
        <end position="2388"/>
    </location>
</feature>
<feature type="domain" description="HYR" evidence="21">
    <location>
        <begin position="224"/>
        <end position="307"/>
    </location>
</feature>
<feature type="domain" description="Pentraxin (PTX)" evidence="24">
    <location>
        <begin position="2394"/>
        <end position="2604"/>
    </location>
</feature>
<keyword evidence="25" id="KW-1185">Reference proteome</keyword>
<dbReference type="Gene3D" id="2.10.25.10">
    <property type="entry name" value="Laminin"/>
    <property type="match status" value="46"/>
</dbReference>
<name>A0A8B7Y0S9_ACAPL</name>
<keyword evidence="14" id="KW-0472">Membrane</keyword>
<evidence type="ECO:0000256" key="2">
    <source>
        <dbReference type="ARBA" id="ARBA00004498"/>
    </source>
</evidence>
<dbReference type="Gene3D" id="2.60.120.200">
    <property type="match status" value="1"/>
</dbReference>
<evidence type="ECO:0000256" key="17">
    <source>
        <dbReference type="PROSITE-ProRule" id="PRU00076"/>
    </source>
</evidence>
<dbReference type="Pfam" id="PF02494">
    <property type="entry name" value="HYR"/>
    <property type="match status" value="2"/>
</dbReference>
<feature type="disulfide bond" evidence="17">
    <location>
        <begin position="1084"/>
        <end position="1093"/>
    </location>
</feature>
<feature type="disulfide bond" evidence="17">
    <location>
        <begin position="1920"/>
        <end position="1929"/>
    </location>
</feature>
<dbReference type="Pfam" id="PF13385">
    <property type="entry name" value="Laminin_G_3"/>
    <property type="match status" value="1"/>
</dbReference>
<dbReference type="GO" id="GO:0051240">
    <property type="term" value="P:positive regulation of multicellular organismal process"/>
    <property type="evidence" value="ECO:0007669"/>
    <property type="project" value="UniProtKB-ARBA"/>
</dbReference>
<keyword evidence="8" id="KW-0597">Phosphoprotein</keyword>
<feature type="disulfide bond" evidence="17">
    <location>
        <begin position="817"/>
        <end position="826"/>
    </location>
</feature>
<dbReference type="FunFam" id="2.10.25.10:FF:000565">
    <property type="entry name" value="Predicted protein"/>
    <property type="match status" value="1"/>
</dbReference>
<feature type="disulfide bond" evidence="17">
    <location>
        <begin position="2339"/>
        <end position="2348"/>
    </location>
</feature>
<dbReference type="FunFam" id="2.10.25.10:FF:000123">
    <property type="entry name" value="Crumbs homolog 1 (Drosophila)"/>
    <property type="match status" value="1"/>
</dbReference>
<dbReference type="SUPFAM" id="SSF57535">
    <property type="entry name" value="Complement control module/SCR domain"/>
    <property type="match status" value="3"/>
</dbReference>
<keyword evidence="16" id="KW-0325">Glycoprotein</keyword>
<feature type="domain" description="EGF-like" evidence="19">
    <location>
        <begin position="829"/>
        <end position="865"/>
    </location>
</feature>
<dbReference type="GO" id="GO:0009967">
    <property type="term" value="P:positive regulation of signal transduction"/>
    <property type="evidence" value="ECO:0007669"/>
    <property type="project" value="UniProtKB-ARBA"/>
</dbReference>
<feature type="disulfide bond" evidence="17">
    <location>
        <begin position="2186"/>
        <end position="2195"/>
    </location>
</feature>
<feature type="domain" description="EGF-like" evidence="19">
    <location>
        <begin position="2312"/>
        <end position="2349"/>
    </location>
</feature>
<dbReference type="GO" id="GO:0008593">
    <property type="term" value="P:regulation of Notch signaling pathway"/>
    <property type="evidence" value="ECO:0007669"/>
    <property type="project" value="UniProtKB-ARBA"/>
</dbReference>
<dbReference type="PROSITE" id="PS50026">
    <property type="entry name" value="EGF_3"/>
    <property type="match status" value="45"/>
</dbReference>
<evidence type="ECO:0000256" key="9">
    <source>
        <dbReference type="ARBA" id="ARBA00022692"/>
    </source>
</evidence>
<dbReference type="Pfam" id="PF14670">
    <property type="entry name" value="FXa_inhibition"/>
    <property type="match status" value="1"/>
</dbReference>
<keyword evidence="15 17" id="KW-1015">Disulfide bond</keyword>
<feature type="disulfide bond" evidence="17">
    <location>
        <begin position="1996"/>
        <end position="2005"/>
    </location>
</feature>
<dbReference type="InterPro" id="IPR001881">
    <property type="entry name" value="EGF-like_Ca-bd_dom"/>
</dbReference>
<dbReference type="Pfam" id="PF00008">
    <property type="entry name" value="EGF"/>
    <property type="match status" value="30"/>
</dbReference>
<keyword evidence="13" id="KW-1133">Transmembrane helix</keyword>
<feature type="disulfide bond" evidence="17">
    <location>
        <begin position="2709"/>
        <end position="2718"/>
    </location>
</feature>
<feature type="disulfide bond" evidence="17">
    <location>
        <begin position="1693"/>
        <end position="1702"/>
    </location>
</feature>
<dbReference type="PROSITE" id="PS01208">
    <property type="entry name" value="VWFC_1"/>
    <property type="match status" value="1"/>
</dbReference>
<keyword evidence="3" id="KW-0217">Developmental protein</keyword>
<feature type="disulfide bond" evidence="17">
    <location>
        <begin position="1160"/>
        <end position="1169"/>
    </location>
</feature>
<evidence type="ECO:0000256" key="12">
    <source>
        <dbReference type="ARBA" id="ARBA00022782"/>
    </source>
</evidence>
<feature type="domain" description="EGF-like" evidence="19">
    <location>
        <begin position="1400"/>
        <end position="1436"/>
    </location>
</feature>
<dbReference type="FunFam" id="2.10.25.10:FF:000520">
    <property type="entry name" value="Predicted protein"/>
    <property type="match status" value="1"/>
</dbReference>
<feature type="disulfide bond" evidence="17">
    <location>
        <begin position="1198"/>
        <end position="1207"/>
    </location>
</feature>
<dbReference type="GO" id="GO:0002064">
    <property type="term" value="P:epithelial cell development"/>
    <property type="evidence" value="ECO:0007669"/>
    <property type="project" value="UniProtKB-ARBA"/>
</dbReference>
<feature type="disulfide bond" evidence="17">
    <location>
        <begin position="1350"/>
        <end position="1359"/>
    </location>
</feature>
<feature type="domain" description="EGF-like" evidence="19">
    <location>
        <begin position="1818"/>
        <end position="1854"/>
    </location>
</feature>
<evidence type="ECO:0000313" key="26">
    <source>
        <dbReference type="RefSeq" id="XP_022086769.1"/>
    </source>
</evidence>
<dbReference type="SUPFAM" id="SSF57567">
    <property type="entry name" value="Serine protease inhibitors"/>
    <property type="match status" value="1"/>
</dbReference>
<feature type="domain" description="EGF-like" evidence="19">
    <location>
        <begin position="1856"/>
        <end position="1892"/>
    </location>
</feature>
<feature type="domain" description="EGF-like" evidence="19">
    <location>
        <begin position="1210"/>
        <end position="1246"/>
    </location>
</feature>
<dbReference type="GO" id="GO:0000902">
    <property type="term" value="P:cell morphogenesis"/>
    <property type="evidence" value="ECO:0007669"/>
    <property type="project" value="UniProtKB-ARBA"/>
</dbReference>
<feature type="domain" description="EGF-like" evidence="19">
    <location>
        <begin position="1019"/>
        <end position="1055"/>
    </location>
</feature>
<dbReference type="FunFam" id="2.10.25.10:FF:000012">
    <property type="entry name" value="Delta-like protein"/>
    <property type="match status" value="3"/>
</dbReference>
<dbReference type="GO" id="GO:0051241">
    <property type="term" value="P:negative regulation of multicellular organismal process"/>
    <property type="evidence" value="ECO:0007669"/>
    <property type="project" value="UniProtKB-ARBA"/>
</dbReference>
<feature type="disulfide bond" evidence="17">
    <location>
        <begin position="1502"/>
        <end position="1511"/>
    </location>
</feature>
<evidence type="ECO:0000313" key="25">
    <source>
        <dbReference type="Proteomes" id="UP000694845"/>
    </source>
</evidence>
<feature type="domain" description="EGF-like" evidence="19">
    <location>
        <begin position="1590"/>
        <end position="1626"/>
    </location>
</feature>
<dbReference type="InterPro" id="IPR013032">
    <property type="entry name" value="EGF-like_CS"/>
</dbReference>
<feature type="disulfide bond" evidence="17">
    <location>
        <begin position="855"/>
        <end position="864"/>
    </location>
</feature>
<dbReference type="SMART" id="SM00159">
    <property type="entry name" value="PTX"/>
    <property type="match status" value="1"/>
</dbReference>
<proteinExistence type="predicted"/>
<dbReference type="InterPro" id="IPR000152">
    <property type="entry name" value="EGF-type_Asp/Asn_hydroxyl_site"/>
</dbReference>
<comment type="caution">
    <text evidence="17">Lacks conserved residue(s) required for the propagation of feature annotation.</text>
</comment>
<dbReference type="FunFam" id="2.10.25.10:FF:000045">
    <property type="entry name" value="Slit guidance ligand 2"/>
    <property type="match status" value="1"/>
</dbReference>
<feature type="domain" description="EGF-like" evidence="19">
    <location>
        <begin position="2351"/>
        <end position="2389"/>
    </location>
</feature>
<dbReference type="SMART" id="SM00179">
    <property type="entry name" value="EGF_CA"/>
    <property type="match status" value="45"/>
</dbReference>
<feature type="domain" description="EGF-like" evidence="19">
    <location>
        <begin position="2198"/>
        <end position="2234"/>
    </location>
</feature>
<feature type="domain" description="EGF-like" evidence="19">
    <location>
        <begin position="1172"/>
        <end position="1208"/>
    </location>
</feature>
<dbReference type="FunFam" id="2.10.25.10:FF:000321">
    <property type="entry name" value="Protein delta homolog 1"/>
    <property type="match status" value="1"/>
</dbReference>
<dbReference type="GO" id="GO:0048598">
    <property type="term" value="P:embryonic morphogenesis"/>
    <property type="evidence" value="ECO:0007669"/>
    <property type="project" value="UniProtKB-ARBA"/>
</dbReference>
<feature type="disulfide bond" evidence="17">
    <location>
        <begin position="1122"/>
        <end position="1131"/>
    </location>
</feature>
<dbReference type="KEGG" id="aplc:110977184"/>
<dbReference type="GO" id="GO:0048666">
    <property type="term" value="P:neuron development"/>
    <property type="evidence" value="ECO:0007669"/>
    <property type="project" value="UniProtKB-ARBA"/>
</dbReference>
<dbReference type="GO" id="GO:0061326">
    <property type="term" value="P:renal tubule development"/>
    <property type="evidence" value="ECO:0007669"/>
    <property type="project" value="UniProtKB-ARBA"/>
</dbReference>
<dbReference type="InterPro" id="IPR001759">
    <property type="entry name" value="PTX_dom"/>
</dbReference>
<feature type="domain" description="EGF-like" evidence="19">
    <location>
        <begin position="1438"/>
        <end position="1474"/>
    </location>
</feature>
<evidence type="ECO:0000256" key="10">
    <source>
        <dbReference type="ARBA" id="ARBA00022729"/>
    </source>
</evidence>
<dbReference type="CDD" id="cd00033">
    <property type="entry name" value="CCP"/>
    <property type="match status" value="3"/>
</dbReference>
<evidence type="ECO:0000256" key="11">
    <source>
        <dbReference type="ARBA" id="ARBA00022737"/>
    </source>
</evidence>
<dbReference type="GeneID" id="110977184"/>
<feature type="disulfide bond" evidence="17">
    <location>
        <begin position="1312"/>
        <end position="1321"/>
    </location>
</feature>
<feature type="domain" description="EGF-like" evidence="19">
    <location>
        <begin position="2236"/>
        <end position="2272"/>
    </location>
</feature>
<dbReference type="GO" id="GO:0060562">
    <property type="term" value="P:epithelial tube morphogenesis"/>
    <property type="evidence" value="ECO:0007669"/>
    <property type="project" value="UniProtKB-ARBA"/>
</dbReference>
<organism evidence="25 26">
    <name type="scientific">Acanthaster planci</name>
    <name type="common">Crown-of-thorns starfish</name>
    <dbReference type="NCBI Taxonomy" id="133434"/>
    <lineage>
        <taxon>Eukaryota</taxon>
        <taxon>Metazoa</taxon>
        <taxon>Echinodermata</taxon>
        <taxon>Eleutherozoa</taxon>
        <taxon>Asterozoa</taxon>
        <taxon>Asteroidea</taxon>
        <taxon>Valvatacea</taxon>
        <taxon>Valvatida</taxon>
        <taxon>Acanthasteridae</taxon>
        <taxon>Acanthaster</taxon>
    </lineage>
</organism>
<feature type="disulfide bond" evidence="17">
    <location>
        <begin position="2034"/>
        <end position="2043"/>
    </location>
</feature>
<dbReference type="SMART" id="SM00214">
    <property type="entry name" value="VWC"/>
    <property type="match status" value="1"/>
</dbReference>
<dbReference type="FunFam" id="2.10.25.10:FF:000080">
    <property type="entry name" value="Neurogenic locus notch 1"/>
    <property type="match status" value="1"/>
</dbReference>
<keyword evidence="7 17" id="KW-0245">EGF-like domain</keyword>
<feature type="domain" description="EGF-like" evidence="19">
    <location>
        <begin position="1742"/>
        <end position="1778"/>
    </location>
</feature>
<feature type="domain" description="EGF-like" evidence="19">
    <location>
        <begin position="790"/>
        <end position="827"/>
    </location>
</feature>
<keyword evidence="5" id="KW-0964">Secreted</keyword>
<feature type="disulfide bond" evidence="17">
    <location>
        <begin position="2632"/>
        <end position="2641"/>
    </location>
</feature>
<dbReference type="InterPro" id="IPR009030">
    <property type="entry name" value="Growth_fac_rcpt_cys_sf"/>
</dbReference>
<dbReference type="PROSITE" id="PS51828">
    <property type="entry name" value="PTX_2"/>
    <property type="match status" value="1"/>
</dbReference>
<feature type="domain" description="Sushi" evidence="22">
    <location>
        <begin position="23"/>
        <end position="86"/>
    </location>
</feature>
<dbReference type="Proteomes" id="UP000694845">
    <property type="component" value="Unplaced"/>
</dbReference>
<feature type="domain" description="EGF-like" evidence="19">
    <location>
        <begin position="2160"/>
        <end position="2196"/>
    </location>
</feature>
<evidence type="ECO:0000256" key="13">
    <source>
        <dbReference type="ARBA" id="ARBA00022989"/>
    </source>
</evidence>
<dbReference type="FunFam" id="2.10.25.10:FF:000004">
    <property type="entry name" value="Neurogenic locus notch 1"/>
    <property type="match status" value="6"/>
</dbReference>
<dbReference type="InterPro" id="IPR014853">
    <property type="entry name" value="VWF/SSPO/ZAN-like_Cys-rich_dom"/>
</dbReference>
<evidence type="ECO:0000259" key="19">
    <source>
        <dbReference type="PROSITE" id="PS50026"/>
    </source>
</evidence>
<dbReference type="PANTHER" id="PTHR24049">
    <property type="entry name" value="CRUMBS FAMILY MEMBER"/>
    <property type="match status" value="1"/>
</dbReference>
<evidence type="ECO:0000259" key="21">
    <source>
        <dbReference type="PROSITE" id="PS50825"/>
    </source>
</evidence>
<feature type="disulfide bond" evidence="17">
    <location>
        <begin position="1806"/>
        <end position="1815"/>
    </location>
</feature>
<feature type="domain" description="EGF-like" evidence="19">
    <location>
        <begin position="1551"/>
        <end position="1588"/>
    </location>
</feature>
<feature type="domain" description="EGF-like" evidence="19">
    <location>
        <begin position="1970"/>
        <end position="2006"/>
    </location>
</feature>
<feature type="domain" description="EGF-like" evidence="19">
    <location>
        <begin position="1513"/>
        <end position="1549"/>
    </location>
</feature>
<evidence type="ECO:0000256" key="5">
    <source>
        <dbReference type="ARBA" id="ARBA00022525"/>
    </source>
</evidence>
<dbReference type="SMART" id="SM00181">
    <property type="entry name" value="EGF"/>
    <property type="match status" value="49"/>
</dbReference>
<feature type="disulfide bond" evidence="17">
    <location>
        <begin position="2148"/>
        <end position="2157"/>
    </location>
</feature>
<feature type="disulfide bond" evidence="17">
    <location>
        <begin position="1882"/>
        <end position="1891"/>
    </location>
</feature>
<dbReference type="Pfam" id="PF00094">
    <property type="entry name" value="VWD"/>
    <property type="match status" value="1"/>
</dbReference>
<feature type="domain" description="EGF-like" evidence="19">
    <location>
        <begin position="1780"/>
        <end position="1816"/>
    </location>
</feature>
<feature type="domain" description="Sushi" evidence="22">
    <location>
        <begin position="159"/>
        <end position="225"/>
    </location>
</feature>
<sequence length="3187" mass="342724">MELSKGQAVPAAFRNFALPVLERFCPEPITPSDGQVVCDKPDHSIGTECSFACKDGFVLAHNGSVTCEITENGTAVWSGPTSKCETVPTEEFCRAPGSPANGRVTCDDLLYRVGTTCSFACNEGFGLASDEPISCESTDIGDPVWSGPIPVCEAPTAVVSCPTLEARPNMTLTPPSCGERGMSPGEECRYQCIDGFRMSGGAPVWVCQENGEWSRDASTPTVCQGLSPPQWLNCPSGTVVPTDHRRSTAMVSWTTPQAVDQSGSQLTVVSTVEPPVVLRIGTTLVSYSAVDEMGQHAECSFSVEIIDEEPPIFLTCPPDMAEISSSQTLQVFWDPPRVKDNLEAVSMETNSQADSIIASLDARKEVWYQASDEAGNDAYCNFTVSLKPYECPYMEPPLHGALLCESWLDGGALCAVSCQEGYDFQESPAALYLCAESSRSVGAHEWQALDIGTATLNRLGTPWPQCYKKKGEDGSLSKKSIHYFDGPCGTVDARSTLRKKYHRLFRKMDKAVPGFCGNGCTEEGVLVACGPHGMDAGEGAGGGDRLRREVDKDALLGLLAKRPAFSLESSLDADTLVSTLQEVLLNDLDGSVRQLLAPFFEKHTSVDAATVPGLVCEEGHIRRGGTCLECPVGTYHSPVLDECIRCEHGTFQNETGQLTCKACPEGTNTSDDGARRAVHCHSPCRAGTYSLTGLEPCLACPLNTFQSTEGATSCLQCSADAMTQYEGALSQDDCMFPCDAGSFSMSGYQPCIPCAPGWYQPMRGQHACLPCPDGMSSIELGASDVTSCIERASCHLRPCQHNGTCIVRSDVNAYCQCITGFTGALCDTNIDDCQEGLCMHGGTCHDKVAGYQCDCPPGFEGTNCEVDIDECQSGPCINALSCNDGINSYLCECMEGYSGSDCEEDIDECASVPCQNGATCVDRVAGFSCSCRPEFEGAFCENQIDRCANHPCDNNGTCHDLDGGPHCTCAKGFSGEHCRDDVNECLSLPCDNNATCVDGVGTFTCQCEEGYTGTNCETRIDHCTPDPCENGGTCISHSQGFHCDCGQRYRGPRCETLAIPRCSVSTCLNGGVCVNRRDGPWCRCLLGYTGAACETDIDNCAKVNCLNGGSCVDGVTSYSCDCLPGFAGALCGVNLDECESDPCMNGATCVDGVNFFTCNCPEGFSGAMCEGIVDHCASKPCLNGAVCTNEGSNYHCQCLVGYSGRDCEVDIDDCQGAFCDNGGTCVDDVGSYWCRCAVGFTGGDCEININDCYDNPCQNGGRCVDGINDVRCTCAAGFTGQRCELDIDDCAGVLCVNNGSCVDEVDGFQCECRDGFTGRFCETNIQDCHEGVCDNGGTCLDGINAFRCVCAEGFTGDRCTFNIDDCAGRPCMNGGRCVDGVNSYTCSCARGFTGTRCETNIDNCLREPCRNGGSCIDDIDSYHCDCKPGYTGRVCEFDINECWSRPCVNKGRCKDGVNGYRCFCRRGYTGTNCELDVDDCEKNLCRNGATCVDGTNSYTCRCTEGHSGRYCQLKDYCAFEPCLNSGICETLEKGYHCTCPSNFRGLHCETLIPPCENHNCTNGGTCEDKPEGPARCLCADGFTGALCETAMNFCASRPCQNEGSCTNDISDYLCDCLAGFTGRDCEMDINECQSGPCQHNATCHDLVNGYRCECADGYSGTHCDVVVNPCKSSPCRHGGVCEEDVSAGFRCSCQPGYYGDTCEIQDVCHAHLCLNGGSCQDQSMRPVCICRPGYTSERCGVNIDDCVSMPCQNGGSCRDGVNGYRCACLEGFIGAECQINVDDCRSAPCDNGAACVDRMNDYSCLCLEGFTGKNCEVDIDDCSGRPCRNGGLCVDGVNDFQCQCRAGFVGKTCETNVDDCLGVQCRNGGSCIDYVEEFFCQCVPGFTGALCEVDMDDCSGVQCGDGGTCLDGVGAFVCQCAAGFTGTTCEINIDDCQGEPCRNGALCVDAVDGFVCRCLPGFAGGLCHVDIDECDSNPCQNGGQCLDGVDGYSCTCEDGFEGVLCESDINECESQPCQNGGTCLDLTNHFECRCLSGYTGSLCETNADDCASAPCQNGGRCIDGVNSFSCVCSPGFTGPSCGINIDDCDASPCVNGGRCMDGVNAFNCVCPRGFAGHLCQVNIDDCISQPCKNRGSCVDGVDQFTCTCPAGFTGVRCQTNINECQSSPCQNRGRCLDGPNTFWCRCPRGFAGRRCEVPLDDCFSRPCQNGGKCVDGNRNYSCTCVPGFTGKNCEVNVDECASAPCLNEGICHDDVNSYMCECPDGFTGLTCEINFDDCASSPCLNGAECQDLPRGFSCYCQDGYRGNRCEEWISPCDSRPCQNDGRCIPSDRESFHCLCRRGYRGVLCEEDIDDCLEHMEECMNGAVCEDRVDGFVCRCAPGYSGGNCQLRLSSDFDLIFGPSTLPVTNLIHLQPDLHELTLSLWIRPEDRALTGPLLSYVVYNEPSRQSTTEQGTMNVALSLRDYGNLVVQVNSQVVETNFMPEGEADWHHIAFTWKAESGNWRFYFDGSLRRQGTGLQTGRFIPGGGLLTLGREHDGIHEQEETSGSFVGRLSQVNIWQFAMSDAEILSLYGSCGAIGDAVAWPQALQDRLTVYRRQPSQICRKIDDCASSPCRNGATCRDLVHNYTCDCADGFEGHACQAASTSCKRSTCLNGGLCHDGPTGPVCQCIEGFTGPRCEVAMHPCEQLHCRNGGSCDVGEGNMPLCTCPVGFRGPVCNLDVNECLVQNGGCDHACVNTRGSYRCDCSAGFVLQSDGKSCADLRHCRHNGIIRQANEDWEEGCTHCQCVSGKATCMPVTCSVPVCPKGQTPVREPGFCCPICSAYQAKHSTVQTISDDMASCTVDPQGNFESFDFHSFRFYGNCRYTMAQDCSTGSFSVHLELEHKNSSPTTETSQKIVFIYLNGVKVELVPQGVKVDGRPVTLPFAISDHLGIQIYSSHGDRIKVVSGKGLEVSWGMDGGVEVSVQQSFRRQLCGLCGNFNGRVEDDSLTKHQLPSRSMLEFIHSWKVNGYEHCFLSAASAPEALSLPRQLVGRLPACASLTYRTWREVRAKCDVLKQATFAKCRGVVDPRRFYELCQQDACVCGGNEPCYCEAIAAYAQECKRNGIIVREWRNSTICGIDCPETMIFDDCGPPCLETCYNTAQLRELCRRLPCVARCQCPAGFAFHEGRCILSSACPNLVGSTRG</sequence>
<feature type="disulfide bond" evidence="17">
    <location>
        <begin position="1616"/>
        <end position="1625"/>
    </location>
</feature>
<dbReference type="InterPro" id="IPR003410">
    <property type="entry name" value="HYR_dom"/>
</dbReference>
<keyword evidence="12" id="KW-0221">Differentiation</keyword>
<evidence type="ECO:0000256" key="3">
    <source>
        <dbReference type="ARBA" id="ARBA00022473"/>
    </source>
</evidence>
<dbReference type="FunFam" id="2.10.25.10:FF:000472">
    <property type="entry name" value="Uncharacterized protein, isoform A"/>
    <property type="match status" value="5"/>
</dbReference>
<feature type="domain" description="EGF-like" evidence="19">
    <location>
        <begin position="1666"/>
        <end position="1703"/>
    </location>
</feature>
<feature type="domain" description="EGF-like" evidence="19">
    <location>
        <begin position="1362"/>
        <end position="1398"/>
    </location>
</feature>
<dbReference type="OMA" id="FTCECLQ"/>
<dbReference type="GO" id="GO:0048863">
    <property type="term" value="P:stem cell differentiation"/>
    <property type="evidence" value="ECO:0007669"/>
    <property type="project" value="UniProtKB-ARBA"/>
</dbReference>
<dbReference type="PROSITE" id="PS50184">
    <property type="entry name" value="VWFC_2"/>
    <property type="match status" value="1"/>
</dbReference>
<dbReference type="GO" id="GO:0019904">
    <property type="term" value="F:protein domain specific binding"/>
    <property type="evidence" value="ECO:0007669"/>
    <property type="project" value="UniProtKB-ARBA"/>
</dbReference>
<feature type="disulfide bond" evidence="17">
    <location>
        <begin position="1045"/>
        <end position="1054"/>
    </location>
</feature>
<dbReference type="InterPro" id="IPR013320">
    <property type="entry name" value="ConA-like_dom_sf"/>
</dbReference>
<feature type="domain" description="EGF-like" evidence="19">
    <location>
        <begin position="943"/>
        <end position="979"/>
    </location>
</feature>
<feature type="disulfide bond" evidence="17">
    <location>
        <begin position="1426"/>
        <end position="1435"/>
    </location>
</feature>
<feature type="domain" description="EGF-like" evidence="19">
    <location>
        <begin position="905"/>
        <end position="941"/>
    </location>
</feature>
<reference evidence="26" key="1">
    <citation type="submission" date="2025-08" db="UniProtKB">
        <authorList>
            <consortium name="RefSeq"/>
        </authorList>
    </citation>
    <scope>IDENTIFICATION</scope>
</reference>
<keyword evidence="6" id="KW-0272">Extracellular matrix</keyword>
<dbReference type="PROSITE" id="PS00010">
    <property type="entry name" value="ASX_HYDROXYL"/>
    <property type="match status" value="34"/>
</dbReference>
<evidence type="ECO:0000259" key="20">
    <source>
        <dbReference type="PROSITE" id="PS50184"/>
    </source>
</evidence>
<feature type="domain" description="Sushi" evidence="22">
    <location>
        <begin position="91"/>
        <end position="154"/>
    </location>
</feature>
<evidence type="ECO:0000256" key="6">
    <source>
        <dbReference type="ARBA" id="ARBA00022530"/>
    </source>
</evidence>
<feature type="domain" description="HYR" evidence="21">
    <location>
        <begin position="308"/>
        <end position="388"/>
    </location>
</feature>
<dbReference type="InterPro" id="IPR000436">
    <property type="entry name" value="Sushi_SCR_CCP_dom"/>
</dbReference>
<feature type="domain" description="EGF-like" evidence="19">
    <location>
        <begin position="1058"/>
        <end position="1094"/>
    </location>
</feature>
<feature type="domain" description="VWFD" evidence="23">
    <location>
        <begin position="2840"/>
        <end position="3016"/>
    </location>
</feature>
<feature type="domain" description="EGF-like" evidence="19">
    <location>
        <begin position="1096"/>
        <end position="1132"/>
    </location>
</feature>
<dbReference type="GO" id="GO:0050877">
    <property type="term" value="P:nervous system process"/>
    <property type="evidence" value="ECO:0007669"/>
    <property type="project" value="UniProtKB-ARBA"/>
</dbReference>
<dbReference type="PRINTS" id="PR00010">
    <property type="entry name" value="EGFBLOOD"/>
</dbReference>
<dbReference type="GO" id="GO:0048871">
    <property type="term" value="P:multicellular organismal-level homeostasis"/>
    <property type="evidence" value="ECO:0007669"/>
    <property type="project" value="UniProtKB-ARBA"/>
</dbReference>
<feature type="disulfide bond" evidence="17">
    <location>
        <begin position="1388"/>
        <end position="1397"/>
    </location>
</feature>
<evidence type="ECO:0000256" key="16">
    <source>
        <dbReference type="ARBA" id="ARBA00023180"/>
    </source>
</evidence>
<dbReference type="InterPro" id="IPR003645">
    <property type="entry name" value="Fol_N"/>
</dbReference>
<dbReference type="GO" id="GO:0048646">
    <property type="term" value="P:anatomical structure formation involved in morphogenesis"/>
    <property type="evidence" value="ECO:0007669"/>
    <property type="project" value="UniProtKB-ARBA"/>
</dbReference>
<feature type="disulfide bond" evidence="17">
    <location>
        <begin position="2072"/>
        <end position="2081"/>
    </location>
</feature>
<feature type="domain" description="EGF-like" evidence="19">
    <location>
        <begin position="1704"/>
        <end position="1740"/>
    </location>
</feature>
<feature type="domain" description="EGF-like" evidence="19">
    <location>
        <begin position="1894"/>
        <end position="1930"/>
    </location>
</feature>
<dbReference type="PROSITE" id="PS50923">
    <property type="entry name" value="SUSHI"/>
    <property type="match status" value="3"/>
</dbReference>
<dbReference type="InterPro" id="IPR036084">
    <property type="entry name" value="Ser_inhib-like_sf"/>
</dbReference>
<dbReference type="SUPFAM" id="SSF49899">
    <property type="entry name" value="Concanavalin A-like lectins/glucanases"/>
    <property type="match status" value="1"/>
</dbReference>
<dbReference type="SMART" id="SM00274">
    <property type="entry name" value="FOLN"/>
    <property type="match status" value="6"/>
</dbReference>
<feature type="domain" description="EGF-like" evidence="19">
    <location>
        <begin position="2046"/>
        <end position="2082"/>
    </location>
</feature>
<accession>A0A8B7Y0S9</accession>
<evidence type="ECO:0000256" key="7">
    <source>
        <dbReference type="ARBA" id="ARBA00022536"/>
    </source>
</evidence>
<dbReference type="GO" id="GO:0009792">
    <property type="term" value="P:embryo development ending in birth or egg hatching"/>
    <property type="evidence" value="ECO:0007669"/>
    <property type="project" value="UniProtKB-ARBA"/>
</dbReference>
<comment type="subcellular location">
    <subcellularLocation>
        <location evidence="1">Apical cell membrane</location>
        <topology evidence="1">Single-pass type I membrane protein</topology>
    </subcellularLocation>
    <subcellularLocation>
        <location evidence="2">Secreted</location>
        <location evidence="2">Extracellular space</location>
        <location evidence="2">Extracellular matrix</location>
    </subcellularLocation>
</comment>
<feature type="disulfide bond" evidence="17">
    <location>
        <begin position="1844"/>
        <end position="1853"/>
    </location>
</feature>
<feature type="disulfide bond" evidence="17">
    <location>
        <begin position="2224"/>
        <end position="2233"/>
    </location>
</feature>
<dbReference type="GO" id="GO:0009952">
    <property type="term" value="P:anterior/posterior pattern specification"/>
    <property type="evidence" value="ECO:0007669"/>
    <property type="project" value="UniProtKB-ARBA"/>
</dbReference>
<dbReference type="PROSITE" id="PS01187">
    <property type="entry name" value="EGF_CA"/>
    <property type="match status" value="15"/>
</dbReference>
<feature type="disulfide bond" evidence="17">
    <location>
        <begin position="1274"/>
        <end position="1283"/>
    </location>
</feature>
<dbReference type="FunFam" id="2.10.25.10:FF:000122">
    <property type="entry name" value="Protein crumbs homolog 2"/>
    <property type="match status" value="3"/>
</dbReference>
<feature type="disulfide bond" evidence="17">
    <location>
        <begin position="969"/>
        <end position="978"/>
    </location>
</feature>
<feature type="domain" description="EGF-like" evidence="19">
    <location>
        <begin position="981"/>
        <end position="1017"/>
    </location>
</feature>
<dbReference type="InterPro" id="IPR035976">
    <property type="entry name" value="Sushi/SCR/CCP_sf"/>
</dbReference>
<gene>
    <name evidence="26" type="primary">LOC110977184</name>
</gene>
<feature type="disulfide bond" evidence="17">
    <location>
        <begin position="1539"/>
        <end position="1548"/>
    </location>
</feature>
<dbReference type="GO" id="GO:0030097">
    <property type="term" value="P:hemopoiesis"/>
    <property type="evidence" value="ECO:0007669"/>
    <property type="project" value="UniProtKB-ARBA"/>
</dbReference>
<dbReference type="SUPFAM" id="SSF57184">
    <property type="entry name" value="Growth factor receptor domain"/>
    <property type="match status" value="10"/>
</dbReference>
<dbReference type="GO" id="GO:0051093">
    <property type="term" value="P:negative regulation of developmental process"/>
    <property type="evidence" value="ECO:0007669"/>
    <property type="project" value="UniProtKB-ARBA"/>
</dbReference>
<dbReference type="PROSITE" id="PS50825">
    <property type="entry name" value="HYR"/>
    <property type="match status" value="2"/>
</dbReference>
<feature type="disulfide bond" evidence="17">
    <location>
        <begin position="2670"/>
        <end position="2679"/>
    </location>
</feature>
<dbReference type="PRINTS" id="PR00895">
    <property type="entry name" value="PENTAXIN"/>
</dbReference>
<keyword evidence="9" id="KW-0812">Transmembrane</keyword>
<feature type="disulfide bond" evidence="17">
    <location>
        <begin position="1007"/>
        <end position="1016"/>
    </location>
</feature>
<evidence type="ECO:0000256" key="1">
    <source>
        <dbReference type="ARBA" id="ARBA00004247"/>
    </source>
</evidence>
<feature type="disulfide bond" evidence="17">
    <location>
        <begin position="1464"/>
        <end position="1473"/>
    </location>
</feature>
<feature type="domain" description="EGF-like" evidence="19">
    <location>
        <begin position="2644"/>
        <end position="2680"/>
    </location>
</feature>
<dbReference type="SUPFAM" id="SSF57196">
    <property type="entry name" value="EGF/Laminin"/>
    <property type="match status" value="18"/>
</dbReference>
<dbReference type="SUPFAM" id="SSF57603">
    <property type="entry name" value="FnI-like domain"/>
    <property type="match status" value="1"/>
</dbReference>
<dbReference type="PROSITE" id="PS00022">
    <property type="entry name" value="EGF_1"/>
    <property type="match status" value="44"/>
</dbReference>
<feature type="disulfide bond" evidence="17">
    <location>
        <begin position="1236"/>
        <end position="1245"/>
    </location>
</feature>
<feature type="domain" description="EGF-like" evidence="19">
    <location>
        <begin position="1932"/>
        <end position="1968"/>
    </location>
</feature>
<dbReference type="InterPro" id="IPR001846">
    <property type="entry name" value="VWF_type-D"/>
</dbReference>
<feature type="domain" description="EGF-like" evidence="19">
    <location>
        <begin position="1134"/>
        <end position="1170"/>
    </location>
</feature>
<keyword evidence="4" id="KW-1003">Cell membrane</keyword>
<dbReference type="SMART" id="SM00032">
    <property type="entry name" value="CCP"/>
    <property type="match status" value="3"/>
</dbReference>
<dbReference type="SMART" id="SM00832">
    <property type="entry name" value="C8"/>
    <property type="match status" value="1"/>
</dbReference>
<keyword evidence="18" id="KW-0768">Sushi</keyword>
<feature type="disulfide bond" evidence="17">
    <location>
        <begin position="931"/>
        <end position="940"/>
    </location>
</feature>
<dbReference type="FunFam" id="2.10.25.10:FF:000109">
    <property type="entry name" value="Notch homolog 4, [Drosophila]"/>
    <property type="match status" value="1"/>
</dbReference>
<feature type="disulfide bond" evidence="17">
    <location>
        <begin position="1654"/>
        <end position="1663"/>
    </location>
</feature>
<feature type="disulfide bond" evidence="17">
    <location>
        <begin position="2300"/>
        <end position="2309"/>
    </location>
</feature>
<feature type="domain" description="EGF-like" evidence="19">
    <location>
        <begin position="2122"/>
        <end position="2158"/>
    </location>
</feature>
<feature type="domain" description="EGF-like" evidence="19">
    <location>
        <begin position="2606"/>
        <end position="2642"/>
    </location>
</feature>
<evidence type="ECO:0000256" key="4">
    <source>
        <dbReference type="ARBA" id="ARBA00022475"/>
    </source>
</evidence>
<dbReference type="FunFam" id="2.10.25.10:FF:000143">
    <property type="entry name" value="Protein crumbs 1"/>
    <property type="match status" value="4"/>
</dbReference>
<dbReference type="Gene3D" id="2.10.50.10">
    <property type="entry name" value="Tumor Necrosis Factor Receptor, subunit A, domain 2"/>
    <property type="match status" value="2"/>
</dbReference>
<dbReference type="OrthoDB" id="283575at2759"/>
<dbReference type="InterPro" id="IPR001007">
    <property type="entry name" value="VWF_dom"/>
</dbReference>
<dbReference type="SMART" id="SM00216">
    <property type="entry name" value="VWD"/>
    <property type="match status" value="1"/>
</dbReference>
<dbReference type="GO" id="GO:0005911">
    <property type="term" value="C:cell-cell junction"/>
    <property type="evidence" value="ECO:0007669"/>
    <property type="project" value="UniProtKB-ARBA"/>
</dbReference>
<evidence type="ECO:0000256" key="8">
    <source>
        <dbReference type="ARBA" id="ARBA00022553"/>
    </source>
</evidence>
<feature type="disulfide bond" evidence="17">
    <location>
        <begin position="2262"/>
        <end position="2271"/>
    </location>
</feature>
<dbReference type="InterPro" id="IPR051022">
    <property type="entry name" value="Notch_Cell-Fate_Det"/>
</dbReference>
<feature type="disulfide bond" evidence="17">
    <location>
        <begin position="1768"/>
        <end position="1777"/>
    </location>
</feature>
<feature type="domain" description="EGF-like" evidence="19">
    <location>
        <begin position="1248"/>
        <end position="1284"/>
    </location>
</feature>
<dbReference type="GO" id="GO:0016324">
    <property type="term" value="C:apical plasma membrane"/>
    <property type="evidence" value="ECO:0007669"/>
    <property type="project" value="UniProtKB-SubCell"/>
</dbReference>
<feature type="disulfide bond" evidence="17">
    <location>
        <begin position="1578"/>
        <end position="1587"/>
    </location>
</feature>
<feature type="domain" description="VWFC" evidence="20">
    <location>
        <begin position="2764"/>
        <end position="2823"/>
    </location>
</feature>
<feature type="domain" description="EGF-like" evidence="19">
    <location>
        <begin position="1324"/>
        <end position="1360"/>
    </location>
</feature>
<feature type="disulfide bond" evidence="17">
    <location>
        <begin position="1730"/>
        <end position="1739"/>
    </location>
</feature>
<dbReference type="CDD" id="cd00054">
    <property type="entry name" value="EGF_CA"/>
    <property type="match status" value="37"/>
</dbReference>
<keyword evidence="10" id="KW-0732">Signal</keyword>
<feature type="domain" description="EGF-like" evidence="19">
    <location>
        <begin position="867"/>
        <end position="903"/>
    </location>
</feature>
<dbReference type="CDD" id="cd19941">
    <property type="entry name" value="TIL"/>
    <property type="match status" value="1"/>
</dbReference>
<feature type="domain" description="EGF-like" evidence="19">
    <location>
        <begin position="1476"/>
        <end position="1512"/>
    </location>
</feature>
<evidence type="ECO:0000259" key="23">
    <source>
        <dbReference type="PROSITE" id="PS51233"/>
    </source>
</evidence>
<dbReference type="InterPro" id="IPR018097">
    <property type="entry name" value="EGF_Ca-bd_CS"/>
</dbReference>
<feature type="domain" description="EGF-like" evidence="19">
    <location>
        <begin position="1286"/>
        <end position="1322"/>
    </location>
</feature>
<dbReference type="GO" id="GO:0051049">
    <property type="term" value="P:regulation of transport"/>
    <property type="evidence" value="ECO:0007669"/>
    <property type="project" value="UniProtKB-ARBA"/>
</dbReference>
<dbReference type="FunFam" id="2.10.25.10:FF:000010">
    <property type="entry name" value="Pro-epidermal growth factor"/>
    <property type="match status" value="1"/>
</dbReference>
<dbReference type="FunFam" id="2.10.25.10:FF:000230">
    <property type="entry name" value="Delta-like protein"/>
    <property type="match status" value="3"/>
</dbReference>
<dbReference type="RefSeq" id="XP_022086769.1">
    <property type="nucleotide sequence ID" value="XM_022231077.1"/>
</dbReference>
<feature type="domain" description="EGF-like" evidence="19">
    <location>
        <begin position="2008"/>
        <end position="2044"/>
    </location>
</feature>